<dbReference type="STRING" id="319225.Plut_1934"/>
<dbReference type="Gene3D" id="3.40.50.300">
    <property type="entry name" value="P-loop containing nucleotide triphosphate hydrolases"/>
    <property type="match status" value="1"/>
</dbReference>
<dbReference type="AlphaFoldDB" id="Q3B1K5"/>
<accession>Q3B1K5</accession>
<evidence type="ECO:0000313" key="2">
    <source>
        <dbReference type="EMBL" id="ABB24776.1"/>
    </source>
</evidence>
<dbReference type="OrthoDB" id="5638848at2"/>
<dbReference type="RefSeq" id="WP_011358646.1">
    <property type="nucleotide sequence ID" value="NC_007512.1"/>
</dbReference>
<feature type="domain" description="NadR/Ttd14 AAA" evidence="1">
    <location>
        <begin position="5"/>
        <end position="169"/>
    </location>
</feature>
<dbReference type="InterPro" id="IPR027417">
    <property type="entry name" value="P-loop_NTPase"/>
</dbReference>
<proteinExistence type="predicted"/>
<dbReference type="HOGENOM" id="CLU_114480_0_0_10"/>
<gene>
    <name evidence="2" type="ordered locus">Plut_1934</name>
</gene>
<dbReference type="EMBL" id="CP000096">
    <property type="protein sequence ID" value="ABB24776.1"/>
    <property type="molecule type" value="Genomic_DNA"/>
</dbReference>
<dbReference type="KEGG" id="plt:Plut_1934"/>
<dbReference type="Proteomes" id="UP000002709">
    <property type="component" value="Chromosome"/>
</dbReference>
<name>Q3B1K5_CHLL3</name>
<dbReference type="InterPro" id="IPR038727">
    <property type="entry name" value="NadR/Ttd14_AAA_dom"/>
</dbReference>
<protein>
    <recommendedName>
        <fullName evidence="1">NadR/Ttd14 AAA domain-containing protein</fullName>
    </recommendedName>
</protein>
<dbReference type="eggNOG" id="COG3911">
    <property type="taxonomic scope" value="Bacteria"/>
</dbReference>
<dbReference type="Pfam" id="PF13521">
    <property type="entry name" value="AAA_28"/>
    <property type="match status" value="1"/>
</dbReference>
<organism evidence="2 3">
    <name type="scientific">Chlorobium luteolum (strain DSM 273 / BCRC 81028 / 2530)</name>
    <name type="common">Pelodictyon luteolum</name>
    <dbReference type="NCBI Taxonomy" id="319225"/>
    <lineage>
        <taxon>Bacteria</taxon>
        <taxon>Pseudomonadati</taxon>
        <taxon>Chlorobiota</taxon>
        <taxon>Chlorobiia</taxon>
        <taxon>Chlorobiales</taxon>
        <taxon>Chlorobiaceae</taxon>
        <taxon>Chlorobium/Pelodictyon group</taxon>
        <taxon>Pelodictyon</taxon>
    </lineage>
</organism>
<dbReference type="SUPFAM" id="SSF52540">
    <property type="entry name" value="P-loop containing nucleoside triphosphate hydrolases"/>
    <property type="match status" value="1"/>
</dbReference>
<reference evidence="3" key="1">
    <citation type="submission" date="2005-08" db="EMBL/GenBank/DDBJ databases">
        <title>Complete sequence of Pelodictyon luteolum DSM 273.</title>
        <authorList>
            <consortium name="US DOE Joint Genome Institute"/>
            <person name="Copeland A."/>
            <person name="Lucas S."/>
            <person name="Lapidus A."/>
            <person name="Barry K."/>
            <person name="Detter J.C."/>
            <person name="Glavina T."/>
            <person name="Hammon N."/>
            <person name="Israni S."/>
            <person name="Pitluck S."/>
            <person name="Bryant D."/>
            <person name="Schmutz J."/>
            <person name="Larimer F."/>
            <person name="Land M."/>
            <person name="Kyrpides N."/>
            <person name="Ivanova N."/>
            <person name="Richardson P."/>
        </authorList>
    </citation>
    <scope>NUCLEOTIDE SEQUENCE [LARGE SCALE GENOMIC DNA]</scope>
    <source>
        <strain evidence="3">DSM 273 / BCRC 81028 / 2530</strain>
    </source>
</reference>
<evidence type="ECO:0000259" key="1">
    <source>
        <dbReference type="Pfam" id="PF13521"/>
    </source>
</evidence>
<sequence length="180" mass="20668">MNGRRFIITGGPGSGKSTLIEELRKRGFACYREVSRDIIRREARRPGGVLPWTDLEAFSRLALRAILRQHAHAMKRKGACFFDRGLPDVFGYLRHAGLPVPDDYLEAHRGCRYSRRVFILPPWPEIYVNDRERPQSEAESAALSRSLHDTYSWLGYRIHEVPRAGVEERADWLLHEAGIG</sequence>
<evidence type="ECO:0000313" key="3">
    <source>
        <dbReference type="Proteomes" id="UP000002709"/>
    </source>
</evidence>
<keyword evidence="3" id="KW-1185">Reference proteome</keyword>